<dbReference type="PANTHER" id="PTHR47074">
    <property type="entry name" value="BNAC02G40300D PROTEIN"/>
    <property type="match status" value="1"/>
</dbReference>
<proteinExistence type="predicted"/>
<dbReference type="AlphaFoldDB" id="A0A078HZM5"/>
<dbReference type="InterPro" id="IPR052929">
    <property type="entry name" value="RNase_H-like_EbsB-rel"/>
</dbReference>
<sequence>MQLSLLELLTAYIQKVSDETVPLAQRQAIPWILWTIWKNRNMILYADTQESLIIQIQKAVEEAHLWKELNMQQQTLEILHGLNEETKKWDPPLPGYVKCNIHANWRNAKLHSGVAFIVRDQSGIVLHHARDANTFSPNRATAELRCLVWTLQSLKDLGYQDVEINYFISFRFLYKYFFNRKILFNYLYILTYTYKHIFIISTHTHVR</sequence>
<dbReference type="Gramene" id="CDY43011">
    <property type="protein sequence ID" value="CDY43011"/>
    <property type="gene ID" value="GSBRNA2T00075823001"/>
</dbReference>
<name>A0A078HZM5_BRANA</name>
<dbReference type="PaxDb" id="3708-A0A078HZM5"/>
<dbReference type="PANTHER" id="PTHR47074:SF53">
    <property type="entry name" value="REVERSE TRANSCRIPTASE-LIKE PROTEIN"/>
    <property type="match status" value="1"/>
</dbReference>
<reference evidence="1 2" key="1">
    <citation type="journal article" date="2014" name="Science">
        <title>Plant genetics. Early allopolyploid evolution in the post-Neolithic Brassica napus oilseed genome.</title>
        <authorList>
            <person name="Chalhoub B."/>
            <person name="Denoeud F."/>
            <person name="Liu S."/>
            <person name="Parkin I.A."/>
            <person name="Tang H."/>
            <person name="Wang X."/>
            <person name="Chiquet J."/>
            <person name="Belcram H."/>
            <person name="Tong C."/>
            <person name="Samans B."/>
            <person name="Correa M."/>
            <person name="Da Silva C."/>
            <person name="Just J."/>
            <person name="Falentin C."/>
            <person name="Koh C.S."/>
            <person name="Le Clainche I."/>
            <person name="Bernard M."/>
            <person name="Bento P."/>
            <person name="Noel B."/>
            <person name="Labadie K."/>
            <person name="Alberti A."/>
            <person name="Charles M."/>
            <person name="Arnaud D."/>
            <person name="Guo H."/>
            <person name="Daviaud C."/>
            <person name="Alamery S."/>
            <person name="Jabbari K."/>
            <person name="Zhao M."/>
            <person name="Edger P.P."/>
            <person name="Chelaifa H."/>
            <person name="Tack D."/>
            <person name="Lassalle G."/>
            <person name="Mestiri I."/>
            <person name="Schnel N."/>
            <person name="Le Paslier M.C."/>
            <person name="Fan G."/>
            <person name="Renault V."/>
            <person name="Bayer P.E."/>
            <person name="Golicz A.A."/>
            <person name="Manoli S."/>
            <person name="Lee T.H."/>
            <person name="Thi V.H."/>
            <person name="Chalabi S."/>
            <person name="Hu Q."/>
            <person name="Fan C."/>
            <person name="Tollenaere R."/>
            <person name="Lu Y."/>
            <person name="Battail C."/>
            <person name="Shen J."/>
            <person name="Sidebottom C.H."/>
            <person name="Wang X."/>
            <person name="Canaguier A."/>
            <person name="Chauveau A."/>
            <person name="Berard A."/>
            <person name="Deniot G."/>
            <person name="Guan M."/>
            <person name="Liu Z."/>
            <person name="Sun F."/>
            <person name="Lim Y.P."/>
            <person name="Lyons E."/>
            <person name="Town C.D."/>
            <person name="Bancroft I."/>
            <person name="Wang X."/>
            <person name="Meng J."/>
            <person name="Ma J."/>
            <person name="Pires J.C."/>
            <person name="King G.J."/>
            <person name="Brunel D."/>
            <person name="Delourme R."/>
            <person name="Renard M."/>
            <person name="Aury J.M."/>
            <person name="Adams K.L."/>
            <person name="Batley J."/>
            <person name="Snowdon R.J."/>
            <person name="Tost J."/>
            <person name="Edwards D."/>
            <person name="Zhou Y."/>
            <person name="Hua W."/>
            <person name="Sharpe A.G."/>
            <person name="Paterson A.H."/>
            <person name="Guan C."/>
            <person name="Wincker P."/>
        </authorList>
    </citation>
    <scope>NUCLEOTIDE SEQUENCE [LARGE SCALE GENOMIC DNA]</scope>
    <source>
        <strain evidence="2">cv. Darmor-bzh</strain>
    </source>
</reference>
<organism evidence="1 2">
    <name type="scientific">Brassica napus</name>
    <name type="common">Rape</name>
    <dbReference type="NCBI Taxonomy" id="3708"/>
    <lineage>
        <taxon>Eukaryota</taxon>
        <taxon>Viridiplantae</taxon>
        <taxon>Streptophyta</taxon>
        <taxon>Embryophyta</taxon>
        <taxon>Tracheophyta</taxon>
        <taxon>Spermatophyta</taxon>
        <taxon>Magnoliopsida</taxon>
        <taxon>eudicotyledons</taxon>
        <taxon>Gunneridae</taxon>
        <taxon>Pentapetalae</taxon>
        <taxon>rosids</taxon>
        <taxon>malvids</taxon>
        <taxon>Brassicales</taxon>
        <taxon>Brassicaceae</taxon>
        <taxon>Brassiceae</taxon>
        <taxon>Brassica</taxon>
    </lineage>
</organism>
<gene>
    <name evidence="1" type="primary">BnaC05g28900D</name>
    <name evidence="1" type="ORF">GSBRNA2T00075823001</name>
</gene>
<dbReference type="EMBL" id="LK032542">
    <property type="protein sequence ID" value="CDY43011.1"/>
    <property type="molecule type" value="Genomic_DNA"/>
</dbReference>
<keyword evidence="2" id="KW-1185">Reference proteome</keyword>
<dbReference type="OMA" id="HHARDAN"/>
<dbReference type="Proteomes" id="UP000028999">
    <property type="component" value="Unassembled WGS sequence"/>
</dbReference>
<evidence type="ECO:0000313" key="1">
    <source>
        <dbReference type="EMBL" id="CDY43011.1"/>
    </source>
</evidence>
<accession>A0A078HZM5</accession>
<protein>
    <submittedName>
        <fullName evidence="1">BnaC05g28900D protein</fullName>
    </submittedName>
</protein>
<evidence type="ECO:0000313" key="2">
    <source>
        <dbReference type="Proteomes" id="UP000028999"/>
    </source>
</evidence>